<comment type="caution">
    <text evidence="6">The sequence shown here is derived from an EMBL/GenBank/DDBJ whole genome shotgun (WGS) entry which is preliminary data.</text>
</comment>
<feature type="compositionally biased region" description="Polar residues" evidence="3">
    <location>
        <begin position="807"/>
        <end position="816"/>
    </location>
</feature>
<dbReference type="Pfam" id="PF00350">
    <property type="entry name" value="Dynamin_N"/>
    <property type="match status" value="1"/>
</dbReference>
<dbReference type="OrthoDB" id="415706at2759"/>
<evidence type="ECO:0000256" key="2">
    <source>
        <dbReference type="ARBA" id="ARBA00023134"/>
    </source>
</evidence>
<sequence length="816" mass="91059">MVVKAFHTDALEDLCSKDQLDLLDSIDGLRSQGISHYVSLPQIIVCGDQSSGKSSVLEAISGVSFPVKSNLCTRFPTELVLRKTSHIDVTVSIVPHQSRGESETLSISRFHEKLEDFDGLPNLIESAKAIMAISTHGRAFSKDLLRIEVSGPDRPHLTIVDLPGLIHSETKQQSASDVELVQDVVQAYMREPRSIILAVVSAKNDYANQIVLKLARAADKNGIRTLGIITKPDTLIAGSESEAMYISLARNQDVEFRLGWHVLKNMDSETGVWSLFDRDAQEDQFFSQGIWKELSRQIMGIEKLRKRLSKVLLQQIATELPSLMNEIESKSSSCRSQLDKLGEPRATLNEQRLYLLHISQSFHSLVKASVDGTYNDTFFGDAESEPGYQKRIRAVAQNLNLDFAERMAKGGHRREIVDFPGNAILPKGVTGVTKEGFLDHIQHLMRRSRGRELPGTFNPLIVADLFLEQSSPWEAIARSHIEKVWKAAKRFLTLTVNYIADSTTAKALLQRIFEPALSQLLDTLHAKTTELLKPHQKSHPITYNHYFTESLQKIRNERSSEECTRILTSFFGVDSLHSVYVPNRDLRPLVTALVHRTEPDINHFACSEALDCMKAYYKVALKRFIDDIAIEVIEAKLISSLYDIFSPVSVSALSVDSVIEVAGESEENRAYREQLTQQLHVLTKGSETCQRFMGMGGSGADERTNRKSLWMNLIEQDPSINGAVSADEASELCSRSLSNSSLPYRRSYQESVLSRDEAIPGDPSPACIPEAGPEPEAPPTPVLYEDTRPSSKKVKKGKKHTSKVASAETSSLFDQW</sequence>
<evidence type="ECO:0000259" key="5">
    <source>
        <dbReference type="PROSITE" id="PS51718"/>
    </source>
</evidence>
<organism evidence="6 7">
    <name type="scientific">Coleophoma crateriformis</name>
    <dbReference type="NCBI Taxonomy" id="565419"/>
    <lineage>
        <taxon>Eukaryota</taxon>
        <taxon>Fungi</taxon>
        <taxon>Dikarya</taxon>
        <taxon>Ascomycota</taxon>
        <taxon>Pezizomycotina</taxon>
        <taxon>Leotiomycetes</taxon>
        <taxon>Helotiales</taxon>
        <taxon>Dermateaceae</taxon>
        <taxon>Coleophoma</taxon>
    </lineage>
</organism>
<name>A0A3D8QBF1_9HELO</name>
<dbReference type="InterPro" id="IPR045063">
    <property type="entry name" value="Dynamin_N"/>
</dbReference>
<dbReference type="CDD" id="cd08771">
    <property type="entry name" value="DLP_1"/>
    <property type="match status" value="1"/>
</dbReference>
<dbReference type="AlphaFoldDB" id="A0A3D8QBF1"/>
<gene>
    <name evidence="6" type="ORF">BP5796_11985</name>
</gene>
<feature type="compositionally biased region" description="Basic residues" evidence="3">
    <location>
        <begin position="790"/>
        <end position="802"/>
    </location>
</feature>
<dbReference type="InterPro" id="IPR030381">
    <property type="entry name" value="G_DYNAMIN_dom"/>
</dbReference>
<keyword evidence="1" id="KW-0547">Nucleotide-binding</keyword>
<dbReference type="InterPro" id="IPR020850">
    <property type="entry name" value="GED_dom"/>
</dbReference>
<dbReference type="PANTHER" id="PTHR11566">
    <property type="entry name" value="DYNAMIN"/>
    <property type="match status" value="1"/>
</dbReference>
<dbReference type="FunFam" id="3.40.50.300:FF:001425">
    <property type="entry name" value="Dynamin GTPase, putative"/>
    <property type="match status" value="1"/>
</dbReference>
<dbReference type="PROSITE" id="PS51388">
    <property type="entry name" value="GED"/>
    <property type="match status" value="1"/>
</dbReference>
<dbReference type="GO" id="GO:0048312">
    <property type="term" value="P:intracellular distribution of mitochondria"/>
    <property type="evidence" value="ECO:0007669"/>
    <property type="project" value="TreeGrafter"/>
</dbReference>
<dbReference type="GO" id="GO:0005525">
    <property type="term" value="F:GTP binding"/>
    <property type="evidence" value="ECO:0007669"/>
    <property type="project" value="InterPro"/>
</dbReference>
<dbReference type="Gene3D" id="3.40.50.300">
    <property type="entry name" value="P-loop containing nucleotide triphosphate hydrolases"/>
    <property type="match status" value="1"/>
</dbReference>
<evidence type="ECO:0000313" key="7">
    <source>
        <dbReference type="Proteomes" id="UP000256328"/>
    </source>
</evidence>
<evidence type="ECO:0000313" key="6">
    <source>
        <dbReference type="EMBL" id="RDW59061.1"/>
    </source>
</evidence>
<dbReference type="EMBL" id="PDLN01000020">
    <property type="protein sequence ID" value="RDW59061.1"/>
    <property type="molecule type" value="Genomic_DNA"/>
</dbReference>
<dbReference type="GO" id="GO:0006897">
    <property type="term" value="P:endocytosis"/>
    <property type="evidence" value="ECO:0007669"/>
    <property type="project" value="TreeGrafter"/>
</dbReference>
<dbReference type="GO" id="GO:0005739">
    <property type="term" value="C:mitochondrion"/>
    <property type="evidence" value="ECO:0007669"/>
    <property type="project" value="TreeGrafter"/>
</dbReference>
<keyword evidence="7" id="KW-1185">Reference proteome</keyword>
<keyword evidence="2" id="KW-0342">GTP-binding</keyword>
<reference evidence="6 7" key="1">
    <citation type="journal article" date="2018" name="IMA Fungus">
        <title>IMA Genome-F 9: Draft genome sequence of Annulohypoxylon stygium, Aspergillus mulundensis, Berkeleyomyces basicola (syn. Thielaviopsis basicola), Ceratocystis smalleyi, two Cercospora beticola strains, Coleophoma cylindrospora, Fusarium fracticaudum, Phialophora cf. hyalina, and Morchella septimelata.</title>
        <authorList>
            <person name="Wingfield B.D."/>
            <person name="Bills G.F."/>
            <person name="Dong Y."/>
            <person name="Huang W."/>
            <person name="Nel W.J."/>
            <person name="Swalarsk-Parry B.S."/>
            <person name="Vaghefi N."/>
            <person name="Wilken P.M."/>
            <person name="An Z."/>
            <person name="de Beer Z.W."/>
            <person name="De Vos L."/>
            <person name="Chen L."/>
            <person name="Duong T.A."/>
            <person name="Gao Y."/>
            <person name="Hammerbacher A."/>
            <person name="Kikkert J.R."/>
            <person name="Li Y."/>
            <person name="Li H."/>
            <person name="Li K."/>
            <person name="Li Q."/>
            <person name="Liu X."/>
            <person name="Ma X."/>
            <person name="Naidoo K."/>
            <person name="Pethybridge S.J."/>
            <person name="Sun J."/>
            <person name="Steenkamp E.T."/>
            <person name="van der Nest M.A."/>
            <person name="van Wyk S."/>
            <person name="Wingfield M.J."/>
            <person name="Xiong C."/>
            <person name="Yue Q."/>
            <person name="Zhang X."/>
        </authorList>
    </citation>
    <scope>NUCLEOTIDE SEQUENCE [LARGE SCALE GENOMIC DNA]</scope>
    <source>
        <strain evidence="6 7">BP5796</strain>
    </source>
</reference>
<dbReference type="Pfam" id="PF01031">
    <property type="entry name" value="Dynamin_M"/>
    <property type="match status" value="1"/>
</dbReference>
<dbReference type="InterPro" id="IPR001401">
    <property type="entry name" value="Dynamin_GTPase"/>
</dbReference>
<feature type="region of interest" description="Disordered" evidence="3">
    <location>
        <begin position="753"/>
        <end position="816"/>
    </location>
</feature>
<dbReference type="GO" id="GO:0000266">
    <property type="term" value="P:mitochondrial fission"/>
    <property type="evidence" value="ECO:0007669"/>
    <property type="project" value="TreeGrafter"/>
</dbReference>
<dbReference type="InterPro" id="IPR022812">
    <property type="entry name" value="Dynamin"/>
</dbReference>
<dbReference type="PRINTS" id="PR00195">
    <property type="entry name" value="DYNAMIN"/>
</dbReference>
<proteinExistence type="predicted"/>
<accession>A0A3D8QBF1</accession>
<evidence type="ECO:0000259" key="4">
    <source>
        <dbReference type="PROSITE" id="PS51388"/>
    </source>
</evidence>
<dbReference type="PROSITE" id="PS51718">
    <property type="entry name" value="G_DYNAMIN_2"/>
    <property type="match status" value="1"/>
</dbReference>
<dbReference type="SUPFAM" id="SSF52540">
    <property type="entry name" value="P-loop containing nucleoside triphosphate hydrolases"/>
    <property type="match status" value="1"/>
</dbReference>
<dbReference type="SMART" id="SM00053">
    <property type="entry name" value="DYNc"/>
    <property type="match status" value="1"/>
</dbReference>
<dbReference type="InterPro" id="IPR027417">
    <property type="entry name" value="P-loop_NTPase"/>
</dbReference>
<evidence type="ECO:0000256" key="3">
    <source>
        <dbReference type="SAM" id="MobiDB-lite"/>
    </source>
</evidence>
<protein>
    <submittedName>
        <fullName evidence="6">Putative vacuolar sorting protein VPS1</fullName>
    </submittedName>
</protein>
<dbReference type="Gene3D" id="1.20.120.1240">
    <property type="entry name" value="Dynamin, middle domain"/>
    <property type="match status" value="1"/>
</dbReference>
<evidence type="ECO:0000256" key="1">
    <source>
        <dbReference type="ARBA" id="ARBA00022741"/>
    </source>
</evidence>
<dbReference type="GO" id="GO:0016020">
    <property type="term" value="C:membrane"/>
    <property type="evidence" value="ECO:0007669"/>
    <property type="project" value="TreeGrafter"/>
</dbReference>
<dbReference type="PANTHER" id="PTHR11566:SF21">
    <property type="entry name" value="DYNAMIN RELATED PROTEIN 1, ISOFORM A"/>
    <property type="match status" value="1"/>
</dbReference>
<feature type="domain" description="GED" evidence="4">
    <location>
        <begin position="606"/>
        <end position="697"/>
    </location>
</feature>
<dbReference type="GO" id="GO:0005874">
    <property type="term" value="C:microtubule"/>
    <property type="evidence" value="ECO:0007669"/>
    <property type="project" value="TreeGrafter"/>
</dbReference>
<dbReference type="GO" id="GO:0003924">
    <property type="term" value="F:GTPase activity"/>
    <property type="evidence" value="ECO:0007669"/>
    <property type="project" value="InterPro"/>
</dbReference>
<dbReference type="GO" id="GO:0016559">
    <property type="term" value="P:peroxisome fission"/>
    <property type="evidence" value="ECO:0007669"/>
    <property type="project" value="TreeGrafter"/>
</dbReference>
<dbReference type="InterPro" id="IPR000375">
    <property type="entry name" value="Dynamin_stalk"/>
</dbReference>
<dbReference type="Proteomes" id="UP000256328">
    <property type="component" value="Unassembled WGS sequence"/>
</dbReference>
<dbReference type="GO" id="GO:0008017">
    <property type="term" value="F:microtubule binding"/>
    <property type="evidence" value="ECO:0007669"/>
    <property type="project" value="TreeGrafter"/>
</dbReference>
<feature type="domain" description="Dynamin-type G" evidence="5">
    <location>
        <begin position="37"/>
        <end position="321"/>
    </location>
</feature>